<sequence>MKGRYFWNYRTEETLLKAIEFFNQAVKQDSNYALAYIGLADSYSMLPWYAPRTSNPEYFLKAEQAA</sequence>
<organism evidence="1">
    <name type="scientific">marine sediment metagenome</name>
    <dbReference type="NCBI Taxonomy" id="412755"/>
    <lineage>
        <taxon>unclassified sequences</taxon>
        <taxon>metagenomes</taxon>
        <taxon>ecological metagenomes</taxon>
    </lineage>
</organism>
<dbReference type="EMBL" id="BART01032604">
    <property type="protein sequence ID" value="GAH12731.1"/>
    <property type="molecule type" value="Genomic_DNA"/>
</dbReference>
<comment type="caution">
    <text evidence="1">The sequence shown here is derived from an EMBL/GenBank/DDBJ whole genome shotgun (WGS) entry which is preliminary data.</text>
</comment>
<evidence type="ECO:0000313" key="1">
    <source>
        <dbReference type="EMBL" id="GAH12731.1"/>
    </source>
</evidence>
<accession>X1CW60</accession>
<proteinExistence type="predicted"/>
<reference evidence="1" key="1">
    <citation type="journal article" date="2014" name="Front. Microbiol.">
        <title>High frequency of phylogenetically diverse reductive dehalogenase-homologous genes in deep subseafloor sedimentary metagenomes.</title>
        <authorList>
            <person name="Kawai M."/>
            <person name="Futagami T."/>
            <person name="Toyoda A."/>
            <person name="Takaki Y."/>
            <person name="Nishi S."/>
            <person name="Hori S."/>
            <person name="Arai W."/>
            <person name="Tsubouchi T."/>
            <person name="Morono Y."/>
            <person name="Uchiyama I."/>
            <person name="Ito T."/>
            <person name="Fujiyama A."/>
            <person name="Inagaki F."/>
            <person name="Takami H."/>
        </authorList>
    </citation>
    <scope>NUCLEOTIDE SEQUENCE</scope>
    <source>
        <strain evidence="1">Expedition CK06-06</strain>
    </source>
</reference>
<dbReference type="InterPro" id="IPR011990">
    <property type="entry name" value="TPR-like_helical_dom_sf"/>
</dbReference>
<dbReference type="Gene3D" id="1.25.40.10">
    <property type="entry name" value="Tetratricopeptide repeat domain"/>
    <property type="match status" value="1"/>
</dbReference>
<dbReference type="SUPFAM" id="SSF48452">
    <property type="entry name" value="TPR-like"/>
    <property type="match status" value="1"/>
</dbReference>
<gene>
    <name evidence="1" type="ORF">S01H4_56294</name>
</gene>
<name>X1CW60_9ZZZZ</name>
<protein>
    <submittedName>
        <fullName evidence="1">Uncharacterized protein</fullName>
    </submittedName>
</protein>
<feature type="non-terminal residue" evidence="1">
    <location>
        <position position="66"/>
    </location>
</feature>
<dbReference type="AlphaFoldDB" id="X1CW60"/>